<dbReference type="InterPro" id="IPR001873">
    <property type="entry name" value="ENaC"/>
</dbReference>
<dbReference type="GO" id="GO:0015280">
    <property type="term" value="F:ligand-gated sodium channel activity"/>
    <property type="evidence" value="ECO:0007669"/>
    <property type="project" value="TreeGrafter"/>
</dbReference>
<keyword evidence="3 11" id="KW-0894">Sodium channel</keyword>
<protein>
    <submittedName>
        <fullName evidence="13">Degenerin mec-10</fullName>
    </submittedName>
</protein>
<keyword evidence="8 12" id="KW-0472">Membrane</keyword>
<comment type="similarity">
    <text evidence="11">Belongs to the amiloride-sensitive sodium channel (TC 1.A.6) family.</text>
</comment>
<keyword evidence="9 11" id="KW-0739">Sodium transport</keyword>
<proteinExistence type="inferred from homology"/>
<evidence type="ECO:0000256" key="12">
    <source>
        <dbReference type="SAM" id="Phobius"/>
    </source>
</evidence>
<evidence type="ECO:0000313" key="14">
    <source>
        <dbReference type="Proteomes" id="UP001249851"/>
    </source>
</evidence>
<dbReference type="Pfam" id="PF00858">
    <property type="entry name" value="ASC"/>
    <property type="match status" value="2"/>
</dbReference>
<name>A0AAD9V6A8_ACRCE</name>
<evidence type="ECO:0000256" key="7">
    <source>
        <dbReference type="ARBA" id="ARBA00023065"/>
    </source>
</evidence>
<evidence type="ECO:0000256" key="2">
    <source>
        <dbReference type="ARBA" id="ARBA00022448"/>
    </source>
</evidence>
<dbReference type="GO" id="GO:0005886">
    <property type="term" value="C:plasma membrane"/>
    <property type="evidence" value="ECO:0007669"/>
    <property type="project" value="TreeGrafter"/>
</dbReference>
<keyword evidence="2 11" id="KW-0813">Transport</keyword>
<dbReference type="Gene3D" id="1.10.287.820">
    <property type="entry name" value="Acid-sensing ion channel domain"/>
    <property type="match status" value="1"/>
</dbReference>
<reference evidence="13" key="1">
    <citation type="journal article" date="2023" name="G3 (Bethesda)">
        <title>Whole genome assembly and annotation of the endangered Caribbean coral Acropora cervicornis.</title>
        <authorList>
            <person name="Selwyn J.D."/>
            <person name="Vollmer S.V."/>
        </authorList>
    </citation>
    <scope>NUCLEOTIDE SEQUENCE</scope>
    <source>
        <strain evidence="13">K2</strain>
    </source>
</reference>
<dbReference type="AlphaFoldDB" id="A0AAD9V6A8"/>
<accession>A0AAD9V6A8</accession>
<dbReference type="Gene3D" id="1.10.287.770">
    <property type="entry name" value="YojJ-like"/>
    <property type="match status" value="1"/>
</dbReference>
<keyword evidence="14" id="KW-1185">Reference proteome</keyword>
<keyword evidence="5 12" id="KW-1133">Transmembrane helix</keyword>
<evidence type="ECO:0000256" key="1">
    <source>
        <dbReference type="ARBA" id="ARBA00004141"/>
    </source>
</evidence>
<keyword evidence="4 11" id="KW-0812">Transmembrane</keyword>
<evidence type="ECO:0000313" key="13">
    <source>
        <dbReference type="EMBL" id="KAK2562876.1"/>
    </source>
</evidence>
<evidence type="ECO:0000256" key="4">
    <source>
        <dbReference type="ARBA" id="ARBA00022692"/>
    </source>
</evidence>
<feature type="transmembrane region" description="Helical" evidence="12">
    <location>
        <begin position="264"/>
        <end position="290"/>
    </location>
</feature>
<feature type="transmembrane region" description="Helical" evidence="12">
    <location>
        <begin position="48"/>
        <end position="73"/>
    </location>
</feature>
<evidence type="ECO:0000256" key="8">
    <source>
        <dbReference type="ARBA" id="ARBA00023136"/>
    </source>
</evidence>
<keyword evidence="7 11" id="KW-0406">Ion transport</keyword>
<evidence type="ECO:0000256" key="9">
    <source>
        <dbReference type="ARBA" id="ARBA00023201"/>
    </source>
</evidence>
<evidence type="ECO:0000256" key="5">
    <source>
        <dbReference type="ARBA" id="ARBA00022989"/>
    </source>
</evidence>
<dbReference type="PANTHER" id="PTHR11690:SF248">
    <property type="entry name" value="PICKPOCKET 17, ISOFORM A"/>
    <property type="match status" value="1"/>
</dbReference>
<keyword evidence="10 11" id="KW-0407">Ion channel</keyword>
<comment type="subcellular location">
    <subcellularLocation>
        <location evidence="1">Membrane</location>
        <topology evidence="1">Multi-pass membrane protein</topology>
    </subcellularLocation>
</comment>
<organism evidence="13 14">
    <name type="scientific">Acropora cervicornis</name>
    <name type="common">Staghorn coral</name>
    <dbReference type="NCBI Taxonomy" id="6130"/>
    <lineage>
        <taxon>Eukaryota</taxon>
        <taxon>Metazoa</taxon>
        <taxon>Cnidaria</taxon>
        <taxon>Anthozoa</taxon>
        <taxon>Hexacorallia</taxon>
        <taxon>Scleractinia</taxon>
        <taxon>Astrocoeniina</taxon>
        <taxon>Acroporidae</taxon>
        <taxon>Acropora</taxon>
    </lineage>
</organism>
<dbReference type="EMBL" id="JARQWQ010000027">
    <property type="protein sequence ID" value="KAK2562876.1"/>
    <property type="molecule type" value="Genomic_DNA"/>
</dbReference>
<evidence type="ECO:0000256" key="11">
    <source>
        <dbReference type="RuleBase" id="RU000679"/>
    </source>
</evidence>
<comment type="caution">
    <text evidence="13">The sequence shown here is derived from an EMBL/GenBank/DDBJ whole genome shotgun (WGS) entry which is preliminary data.</text>
</comment>
<evidence type="ECO:0000256" key="6">
    <source>
        <dbReference type="ARBA" id="ARBA00023053"/>
    </source>
</evidence>
<keyword evidence="6" id="KW-0915">Sodium</keyword>
<reference evidence="13" key="2">
    <citation type="journal article" date="2023" name="Science">
        <title>Genomic signatures of disease resistance in endangered staghorn corals.</title>
        <authorList>
            <person name="Vollmer S.V."/>
            <person name="Selwyn J.D."/>
            <person name="Despard B.A."/>
            <person name="Roesel C.L."/>
        </authorList>
    </citation>
    <scope>NUCLEOTIDE SEQUENCE</scope>
    <source>
        <strain evidence="13">K2</strain>
    </source>
</reference>
<gene>
    <name evidence="13" type="ORF">P5673_013842</name>
</gene>
<dbReference type="PANTHER" id="PTHR11690">
    <property type="entry name" value="AMILORIDE-SENSITIVE SODIUM CHANNEL-RELATED"/>
    <property type="match status" value="1"/>
</dbReference>
<sequence>MELQGTLSRESLEEDSKAIGKTLWTLIKDFCDYTSAHGFGRIKASKNWFLTIFWSMLFIGAVTIMTIQVYTLYKKYKSRPLTTLIEVETSTSLPFPTVTFCNFNPIRDKSLRENGKFSQLLSYGLSLELNDLKKDESNLYTKHFGAMYSRTACKESCLAYNQRQQCDCIEYRFPGSDKSTCNVLDKPTAKCLAKVQRMFKENKLNCTTSCPPPCREEIFKASSSFAIWPSEKHKVFYEELKLEKKIEQRSYILEDFVSDIGGQLGLWIGFSVLTVAEFLELILLIVHAAVNICKGNRPLAWRHSKPEQAQRI</sequence>
<evidence type="ECO:0000256" key="10">
    <source>
        <dbReference type="ARBA" id="ARBA00023303"/>
    </source>
</evidence>
<dbReference type="Proteomes" id="UP001249851">
    <property type="component" value="Unassembled WGS sequence"/>
</dbReference>
<evidence type="ECO:0000256" key="3">
    <source>
        <dbReference type="ARBA" id="ARBA00022461"/>
    </source>
</evidence>